<evidence type="ECO:0008006" key="3">
    <source>
        <dbReference type="Google" id="ProtNLM"/>
    </source>
</evidence>
<evidence type="ECO:0000313" key="2">
    <source>
        <dbReference type="Proteomes" id="UP001054252"/>
    </source>
</evidence>
<sequence length="137" mass="15322">MTKPSIKDLMVALGGKLSLTVEEDVGLDLDADKQNNQPIEAAKWCLVHTLLIRSRYNLKALKNMLANVLVEGPWHFVNHTMVLKKAHGGRQVTKEEWFEVLFWVQIHGLPPNPTETGRPIGAGMSRLIDADIGDRDT</sequence>
<dbReference type="Proteomes" id="UP001054252">
    <property type="component" value="Unassembled WGS sequence"/>
</dbReference>
<gene>
    <name evidence="1" type="ORF">SLEP1_g26984</name>
</gene>
<evidence type="ECO:0000313" key="1">
    <source>
        <dbReference type="EMBL" id="GKV16326.1"/>
    </source>
</evidence>
<comment type="caution">
    <text evidence="1">The sequence shown here is derived from an EMBL/GenBank/DDBJ whole genome shotgun (WGS) entry which is preliminary data.</text>
</comment>
<dbReference type="EMBL" id="BPVZ01000045">
    <property type="protein sequence ID" value="GKV16326.1"/>
    <property type="molecule type" value="Genomic_DNA"/>
</dbReference>
<organism evidence="1 2">
    <name type="scientific">Rubroshorea leprosula</name>
    <dbReference type="NCBI Taxonomy" id="152421"/>
    <lineage>
        <taxon>Eukaryota</taxon>
        <taxon>Viridiplantae</taxon>
        <taxon>Streptophyta</taxon>
        <taxon>Embryophyta</taxon>
        <taxon>Tracheophyta</taxon>
        <taxon>Spermatophyta</taxon>
        <taxon>Magnoliopsida</taxon>
        <taxon>eudicotyledons</taxon>
        <taxon>Gunneridae</taxon>
        <taxon>Pentapetalae</taxon>
        <taxon>rosids</taxon>
        <taxon>malvids</taxon>
        <taxon>Malvales</taxon>
        <taxon>Dipterocarpaceae</taxon>
        <taxon>Rubroshorea</taxon>
    </lineage>
</organism>
<proteinExistence type="predicted"/>
<name>A0AAV5JUF2_9ROSI</name>
<protein>
    <recommendedName>
        <fullName evidence="3">DUF4283 domain-containing protein</fullName>
    </recommendedName>
</protein>
<reference evidence="1 2" key="1">
    <citation type="journal article" date="2021" name="Commun. Biol.">
        <title>The genome of Shorea leprosula (Dipterocarpaceae) highlights the ecological relevance of drought in aseasonal tropical rainforests.</title>
        <authorList>
            <person name="Ng K.K.S."/>
            <person name="Kobayashi M.J."/>
            <person name="Fawcett J.A."/>
            <person name="Hatakeyama M."/>
            <person name="Paape T."/>
            <person name="Ng C.H."/>
            <person name="Ang C.C."/>
            <person name="Tnah L.H."/>
            <person name="Lee C.T."/>
            <person name="Nishiyama T."/>
            <person name="Sese J."/>
            <person name="O'Brien M.J."/>
            <person name="Copetti D."/>
            <person name="Mohd Noor M.I."/>
            <person name="Ong R.C."/>
            <person name="Putra M."/>
            <person name="Sireger I.Z."/>
            <person name="Indrioko S."/>
            <person name="Kosugi Y."/>
            <person name="Izuno A."/>
            <person name="Isagi Y."/>
            <person name="Lee S.L."/>
            <person name="Shimizu K.K."/>
        </authorList>
    </citation>
    <scope>NUCLEOTIDE SEQUENCE [LARGE SCALE GENOMIC DNA]</scope>
    <source>
        <strain evidence="1">214</strain>
    </source>
</reference>
<keyword evidence="2" id="KW-1185">Reference proteome</keyword>
<accession>A0AAV5JUF2</accession>
<dbReference type="AlphaFoldDB" id="A0AAV5JUF2"/>